<protein>
    <recommendedName>
        <fullName evidence="3">Protein kinase domain-containing protein</fullName>
    </recommendedName>
</protein>
<feature type="compositionally biased region" description="Low complexity" evidence="2">
    <location>
        <begin position="17"/>
        <end position="29"/>
    </location>
</feature>
<organism evidence="4 5">
    <name type="scientific">Polyrhizophydium stewartii</name>
    <dbReference type="NCBI Taxonomy" id="2732419"/>
    <lineage>
        <taxon>Eukaryota</taxon>
        <taxon>Fungi</taxon>
        <taxon>Fungi incertae sedis</taxon>
        <taxon>Chytridiomycota</taxon>
        <taxon>Chytridiomycota incertae sedis</taxon>
        <taxon>Chytridiomycetes</taxon>
        <taxon>Rhizophydiales</taxon>
        <taxon>Rhizophydiales incertae sedis</taxon>
        <taxon>Polyrhizophydium</taxon>
    </lineage>
</organism>
<comment type="caution">
    <text evidence="4">The sequence shown here is derived from an EMBL/GenBank/DDBJ whole genome shotgun (WGS) entry which is preliminary data.</text>
</comment>
<feature type="compositionally biased region" description="Basic and acidic residues" evidence="2">
    <location>
        <begin position="346"/>
        <end position="364"/>
    </location>
</feature>
<dbReference type="InterPro" id="IPR000719">
    <property type="entry name" value="Prot_kinase_dom"/>
</dbReference>
<proteinExistence type="inferred from homology"/>
<gene>
    <name evidence="4" type="ORF">HK105_200714</name>
</gene>
<dbReference type="SUPFAM" id="SSF56112">
    <property type="entry name" value="Protein kinase-like (PK-like)"/>
    <property type="match status" value="1"/>
</dbReference>
<feature type="region of interest" description="Disordered" evidence="2">
    <location>
        <begin position="346"/>
        <end position="393"/>
    </location>
</feature>
<evidence type="ECO:0000313" key="4">
    <source>
        <dbReference type="EMBL" id="KAL2919797.1"/>
    </source>
</evidence>
<dbReference type="Gene3D" id="1.10.510.10">
    <property type="entry name" value="Transferase(Phosphotransferase) domain 1"/>
    <property type="match status" value="1"/>
</dbReference>
<dbReference type="Pfam" id="PF00069">
    <property type="entry name" value="Pkinase"/>
    <property type="match status" value="1"/>
</dbReference>
<sequence length="393" mass="43714">MTSTTDTDEDSPKRQASRGGAQQGAASAGDRTRHQREGSTASTLSFFSGSAKKSLSDVRFTKDIGDYKLIEDIGGVNDVSYLYLAKHLPTGETVGLKYTDLTLSPDFEFVEELIRGVSNTRMCKHPSILPYYLTFVENERLWSVTCPIRPGTCSGILKNHFPSGFSEVIVATILKEVLRAVQYMHQNFTIHNDIRANNIVIDQHGDVRLTGLRQMAHLSQNGEYVKSVFSLVGDNIEWAAPEVITQNSNYDELADVYSIGITAMELAYNRTPFDGWPALKVLLCKQEYDCPSIKSDKQMSKNFHRFIQACLSREPASRPTVSQLLEFPFLKQARGTSYLESHVVRRTRETPGSPDKIEIPKAVRDGASSGPSSPIPAEDPREQSNQREAGLSK</sequence>
<name>A0ABR4NJV4_9FUNG</name>
<dbReference type="EMBL" id="JADGIZ020000002">
    <property type="protein sequence ID" value="KAL2919797.1"/>
    <property type="molecule type" value="Genomic_DNA"/>
</dbReference>
<accession>A0ABR4NJV4</accession>
<evidence type="ECO:0000313" key="5">
    <source>
        <dbReference type="Proteomes" id="UP001527925"/>
    </source>
</evidence>
<reference evidence="4 5" key="1">
    <citation type="submission" date="2023-09" db="EMBL/GenBank/DDBJ databases">
        <title>Pangenome analysis of Batrachochytrium dendrobatidis and related Chytrids.</title>
        <authorList>
            <person name="Yacoub M.N."/>
            <person name="Stajich J.E."/>
            <person name="James T.Y."/>
        </authorList>
    </citation>
    <scope>NUCLEOTIDE SEQUENCE [LARGE SCALE GENOMIC DNA]</scope>
    <source>
        <strain evidence="4 5">JEL0888</strain>
    </source>
</reference>
<dbReference type="InterPro" id="IPR047173">
    <property type="entry name" value="STRAD_A/B-like"/>
</dbReference>
<dbReference type="PANTHER" id="PTHR48014:SF21">
    <property type="entry name" value="SERINE_THREONINE-PROTEIN KINASE FRAY2"/>
    <property type="match status" value="1"/>
</dbReference>
<dbReference type="PANTHER" id="PTHR48014">
    <property type="entry name" value="SERINE/THREONINE-PROTEIN KINASE FRAY2"/>
    <property type="match status" value="1"/>
</dbReference>
<dbReference type="InterPro" id="IPR011009">
    <property type="entry name" value="Kinase-like_dom_sf"/>
</dbReference>
<comment type="similarity">
    <text evidence="1">Belongs to the protein kinase superfamily. STE Ser/Thr protein kinase family. STE20 subfamily.</text>
</comment>
<dbReference type="PROSITE" id="PS50011">
    <property type="entry name" value="PROTEIN_KINASE_DOM"/>
    <property type="match status" value="1"/>
</dbReference>
<keyword evidence="5" id="KW-1185">Reference proteome</keyword>
<evidence type="ECO:0000256" key="2">
    <source>
        <dbReference type="SAM" id="MobiDB-lite"/>
    </source>
</evidence>
<evidence type="ECO:0000256" key="1">
    <source>
        <dbReference type="ARBA" id="ARBA00008874"/>
    </source>
</evidence>
<dbReference type="Proteomes" id="UP001527925">
    <property type="component" value="Unassembled WGS sequence"/>
</dbReference>
<feature type="compositionally biased region" description="Low complexity" evidence="2">
    <location>
        <begin position="366"/>
        <end position="376"/>
    </location>
</feature>
<evidence type="ECO:0000259" key="3">
    <source>
        <dbReference type="PROSITE" id="PS50011"/>
    </source>
</evidence>
<feature type="domain" description="Protein kinase" evidence="3">
    <location>
        <begin position="68"/>
        <end position="330"/>
    </location>
</feature>
<dbReference type="Gene3D" id="3.30.200.20">
    <property type="entry name" value="Phosphorylase Kinase, domain 1"/>
    <property type="match status" value="1"/>
</dbReference>
<feature type="region of interest" description="Disordered" evidence="2">
    <location>
        <begin position="1"/>
        <end position="42"/>
    </location>
</feature>